<evidence type="ECO:0000256" key="7">
    <source>
        <dbReference type="SAM" id="MobiDB-lite"/>
    </source>
</evidence>
<evidence type="ECO:0000259" key="8">
    <source>
        <dbReference type="PROSITE" id="PS50069"/>
    </source>
</evidence>
<dbReference type="AlphaFoldDB" id="A0A1B0D9E0"/>
<evidence type="ECO:0000256" key="3">
    <source>
        <dbReference type="ARBA" id="ARBA00022776"/>
    </source>
</evidence>
<dbReference type="InterPro" id="IPR057975">
    <property type="entry name" value="TPR_ANAPC2"/>
</dbReference>
<evidence type="ECO:0000256" key="5">
    <source>
        <dbReference type="ARBA" id="ARBA00023306"/>
    </source>
</evidence>
<reference evidence="9" key="1">
    <citation type="submission" date="2022-08" db="UniProtKB">
        <authorList>
            <consortium name="EnsemblMetazoa"/>
        </authorList>
    </citation>
    <scope>IDENTIFICATION</scope>
    <source>
        <strain evidence="9">Israel</strain>
    </source>
</reference>
<dbReference type="GO" id="GO:0070979">
    <property type="term" value="P:protein K11-linked ubiquitination"/>
    <property type="evidence" value="ECO:0007669"/>
    <property type="project" value="TreeGrafter"/>
</dbReference>
<keyword evidence="5" id="KW-0131">Cell cycle</keyword>
<dbReference type="FunFam" id="1.20.1310.10:FF:000052">
    <property type="entry name" value="Anaphase-promoting complex subunit 2"/>
    <property type="match status" value="1"/>
</dbReference>
<dbReference type="EMBL" id="AJVK01012932">
    <property type="status" value="NOT_ANNOTATED_CDS"/>
    <property type="molecule type" value="Genomic_DNA"/>
</dbReference>
<feature type="compositionally biased region" description="Basic and acidic residues" evidence="7">
    <location>
        <begin position="27"/>
        <end position="37"/>
    </location>
</feature>
<dbReference type="EMBL" id="AJVK01012933">
    <property type="status" value="NOT_ANNOTATED_CDS"/>
    <property type="molecule type" value="Genomic_DNA"/>
</dbReference>
<dbReference type="Pfam" id="PF25773">
    <property type="entry name" value="TPR_ANAPC2"/>
    <property type="match status" value="1"/>
</dbReference>
<dbReference type="SMART" id="SM00182">
    <property type="entry name" value="CULLIN"/>
    <property type="match status" value="1"/>
</dbReference>
<dbReference type="PROSITE" id="PS50069">
    <property type="entry name" value="CULLIN_2"/>
    <property type="match status" value="1"/>
</dbReference>
<feature type="domain" description="Cullin family profile" evidence="8">
    <location>
        <begin position="349"/>
        <end position="583"/>
    </location>
</feature>
<dbReference type="Gene3D" id="1.10.10.10">
    <property type="entry name" value="Winged helix-like DNA-binding domain superfamily/Winged helix DNA-binding domain"/>
    <property type="match status" value="1"/>
</dbReference>
<dbReference type="PANTHER" id="PTHR45957">
    <property type="entry name" value="ANAPHASE-PROMOTING COMPLEX SUBUNIT 2"/>
    <property type="match status" value="1"/>
</dbReference>
<dbReference type="EnsemblMetazoa" id="PPAI004252-RA">
    <property type="protein sequence ID" value="PPAI004252-PA"/>
    <property type="gene ID" value="PPAI004252"/>
</dbReference>
<keyword evidence="2" id="KW-0132">Cell division</keyword>
<sequence>MEFLSSIIEVEPTKIFQEVSCTYRKKDFEEDPKHNPQSDENDEVICIPSGSSIPKSESSGSSERLRNPYDTEEDSNDCLVSVDTNGESDDEDDRILHFPPPEQKMYSEPEPPEHWLDPGVSRRELILRTSQKRQRQLPYFVGVPEMRFEKTFKFPCTNRDCSLRCTEEFSEKERAEIFQYFWSLNEEQQGSFYTEFVEQLPIKKRKILNSRRNATYKYSLEGAASIRKTVCKNFFLNTLDFPESQPAIDDLKVCFEKVDLRPHLVQTLKLALETRLLHPGVDTSDILTGYVSAIKAIRHLDSTGVLLETITEPVKEYLRSRNDTVRCVVTGLIEDGPTDLAEELAKSEALKEEGVAVVDDLTNWESWNPDPVDANPSKVKPHRSADIISMVVDIYGSKELFVNEYKNLLAERLLQQLDLNSEKEIRNLELLKLRFGESVLHSCEVMLKDISDSKRINAHIQSDSNYSDTKAFEFSSLILSAQFWPGFKKEDLELPEAIQSQFENYRKSYEAYKGNRTLHWRPVSGKVMLEVEHMGKCVEYSVTPTQATIIYHFQEKSEWNLNDLSSIMKIPPSVLRRKITYWQSHGLIKETKTGSFILVEDTSDSDMEEMQTEPQDICDDDEESENVVASASDQREEELQVFWSYIVGMLTNLDSLPIERIHQMLKMFASNEKGVEFSLDELKDFLQTKVREHQLIFASGVYHLPK</sequence>
<dbReference type="GO" id="GO:0006511">
    <property type="term" value="P:ubiquitin-dependent protein catabolic process"/>
    <property type="evidence" value="ECO:0007669"/>
    <property type="project" value="InterPro"/>
</dbReference>
<dbReference type="InterPro" id="IPR059120">
    <property type="entry name" value="Cullin-like_AB"/>
</dbReference>
<dbReference type="VEuPathDB" id="VectorBase:PPAPM1_002595"/>
<dbReference type="InterPro" id="IPR044554">
    <property type="entry name" value="ANAPC2"/>
</dbReference>
<evidence type="ECO:0000256" key="2">
    <source>
        <dbReference type="ARBA" id="ARBA00022618"/>
    </source>
</evidence>
<dbReference type="Proteomes" id="UP000092462">
    <property type="component" value="Unassembled WGS sequence"/>
</dbReference>
<dbReference type="InterPro" id="IPR016158">
    <property type="entry name" value="Cullin_homology"/>
</dbReference>
<evidence type="ECO:0000313" key="10">
    <source>
        <dbReference type="Proteomes" id="UP000092462"/>
    </source>
</evidence>
<dbReference type="InterPro" id="IPR036317">
    <property type="entry name" value="Cullin_homology_sf"/>
</dbReference>
<dbReference type="InterPro" id="IPR014786">
    <property type="entry name" value="ANAPC2_C"/>
</dbReference>
<evidence type="ECO:0000256" key="6">
    <source>
        <dbReference type="PROSITE-ProRule" id="PRU00330"/>
    </source>
</evidence>
<dbReference type="GO" id="GO:0051301">
    <property type="term" value="P:cell division"/>
    <property type="evidence" value="ECO:0007669"/>
    <property type="project" value="UniProtKB-KW"/>
</dbReference>
<dbReference type="SMART" id="SM01013">
    <property type="entry name" value="APC2"/>
    <property type="match status" value="1"/>
</dbReference>
<organism evidence="9 10">
    <name type="scientific">Phlebotomus papatasi</name>
    <name type="common">Sandfly</name>
    <dbReference type="NCBI Taxonomy" id="29031"/>
    <lineage>
        <taxon>Eukaryota</taxon>
        <taxon>Metazoa</taxon>
        <taxon>Ecdysozoa</taxon>
        <taxon>Arthropoda</taxon>
        <taxon>Hexapoda</taxon>
        <taxon>Insecta</taxon>
        <taxon>Pterygota</taxon>
        <taxon>Neoptera</taxon>
        <taxon>Endopterygota</taxon>
        <taxon>Diptera</taxon>
        <taxon>Nematocera</taxon>
        <taxon>Psychodoidea</taxon>
        <taxon>Psychodidae</taxon>
        <taxon>Phlebotomus</taxon>
        <taxon>Phlebotomus</taxon>
    </lineage>
</organism>
<dbReference type="Pfam" id="PF26557">
    <property type="entry name" value="Cullin_AB"/>
    <property type="match status" value="1"/>
</dbReference>
<dbReference type="GO" id="GO:0007091">
    <property type="term" value="P:metaphase/anaphase transition of mitotic cell cycle"/>
    <property type="evidence" value="ECO:0007669"/>
    <property type="project" value="TreeGrafter"/>
</dbReference>
<protein>
    <recommendedName>
        <fullName evidence="1">Anaphase-promoting complex subunit 2</fullName>
    </recommendedName>
</protein>
<dbReference type="GO" id="GO:0031625">
    <property type="term" value="F:ubiquitin protein ligase binding"/>
    <property type="evidence" value="ECO:0007669"/>
    <property type="project" value="InterPro"/>
</dbReference>
<name>A0A1B0D9E0_PHLPP</name>
<dbReference type="SUPFAM" id="SSF46785">
    <property type="entry name" value="Winged helix' DNA-binding domain"/>
    <property type="match status" value="1"/>
</dbReference>
<comment type="similarity">
    <text evidence="6">Belongs to the cullin family.</text>
</comment>
<evidence type="ECO:0000313" key="9">
    <source>
        <dbReference type="EnsemblMetazoa" id="PPAI004252-PA"/>
    </source>
</evidence>
<evidence type="ECO:0000256" key="1">
    <source>
        <dbReference type="ARBA" id="ARBA00016068"/>
    </source>
</evidence>
<keyword evidence="10" id="KW-1185">Reference proteome</keyword>
<feature type="compositionally biased region" description="Low complexity" evidence="7">
    <location>
        <begin position="47"/>
        <end position="62"/>
    </location>
</feature>
<dbReference type="VEuPathDB" id="VectorBase:PPAI004252"/>
<dbReference type="Gene3D" id="1.20.1310.10">
    <property type="entry name" value="Cullin Repeats"/>
    <property type="match status" value="1"/>
</dbReference>
<feature type="region of interest" description="Disordered" evidence="7">
    <location>
        <begin position="27"/>
        <end position="94"/>
    </location>
</feature>
<dbReference type="PANTHER" id="PTHR45957:SF1">
    <property type="entry name" value="ANAPHASE-PROMOTING COMPLEX SUBUNIT 2"/>
    <property type="match status" value="1"/>
</dbReference>
<keyword evidence="3" id="KW-0498">Mitosis</keyword>
<accession>A0A1B0D9E0</accession>
<dbReference type="InterPro" id="IPR036390">
    <property type="entry name" value="WH_DNA-bd_sf"/>
</dbReference>
<proteinExistence type="inferred from homology"/>
<dbReference type="InterPro" id="IPR036388">
    <property type="entry name" value="WH-like_DNA-bd_sf"/>
</dbReference>
<dbReference type="Pfam" id="PF08672">
    <property type="entry name" value="ANAPC2"/>
    <property type="match status" value="1"/>
</dbReference>
<keyword evidence="4" id="KW-0833">Ubl conjugation pathway</keyword>
<dbReference type="SUPFAM" id="SSF75632">
    <property type="entry name" value="Cullin homology domain"/>
    <property type="match status" value="1"/>
</dbReference>
<evidence type="ECO:0000256" key="4">
    <source>
        <dbReference type="ARBA" id="ARBA00022786"/>
    </source>
</evidence>
<dbReference type="Gene3D" id="3.30.230.130">
    <property type="entry name" value="Cullin, Chain C, Domain 2"/>
    <property type="match status" value="1"/>
</dbReference>
<dbReference type="GO" id="GO:0005680">
    <property type="term" value="C:anaphase-promoting complex"/>
    <property type="evidence" value="ECO:0007669"/>
    <property type="project" value="TreeGrafter"/>
</dbReference>